<evidence type="ECO:0000313" key="3">
    <source>
        <dbReference type="EMBL" id="QCD66674.1"/>
    </source>
</evidence>
<feature type="domain" description="CARDB" evidence="2">
    <location>
        <begin position="262"/>
        <end position="345"/>
    </location>
</feature>
<reference evidence="3 4" key="1">
    <citation type="submission" date="2019-04" db="EMBL/GenBank/DDBJ databases">
        <title>Complete genome sequence of Arthrobacter sp. ZXY-2 associated with effective atrazine degradation and salt adaptation.</title>
        <authorList>
            <person name="Zhao X."/>
        </authorList>
    </citation>
    <scope>NUCLEOTIDE SEQUENCE [LARGE SCALE GENOMIC DNA]</scope>
    <source>
        <strain evidence="4">ZP60</strain>
    </source>
</reference>
<dbReference type="OMA" id="GVWRMTE"/>
<dbReference type="EMBL" id="CP039375">
    <property type="protein sequence ID" value="QCD66674.1"/>
    <property type="molecule type" value="Genomic_DNA"/>
</dbReference>
<name>A0A4D6KF32_9EURY</name>
<dbReference type="KEGG" id="halz:E5139_13850"/>
<reference evidence="3 4" key="2">
    <citation type="submission" date="2019-04" db="EMBL/GenBank/DDBJ databases">
        <authorList>
            <person name="Yang S."/>
            <person name="Wei W."/>
        </authorList>
    </citation>
    <scope>NUCLEOTIDE SEQUENCE [LARGE SCALE GENOMIC DNA]</scope>
    <source>
        <strain evidence="4">ZP60</strain>
    </source>
</reference>
<protein>
    <recommendedName>
        <fullName evidence="2">CARDB domain-containing protein</fullName>
    </recommendedName>
</protein>
<dbReference type="Pfam" id="PF07705">
    <property type="entry name" value="CARDB"/>
    <property type="match status" value="2"/>
</dbReference>
<organism evidence="3 4">
    <name type="scientific">Halomicrobium mukohataei</name>
    <dbReference type="NCBI Taxonomy" id="57705"/>
    <lineage>
        <taxon>Archaea</taxon>
        <taxon>Methanobacteriati</taxon>
        <taxon>Methanobacteriota</taxon>
        <taxon>Stenosarchaea group</taxon>
        <taxon>Halobacteria</taxon>
        <taxon>Halobacteriales</taxon>
        <taxon>Haloarculaceae</taxon>
        <taxon>Halomicrobium</taxon>
    </lineage>
</organism>
<dbReference type="Gene3D" id="2.60.40.10">
    <property type="entry name" value="Immunoglobulins"/>
    <property type="match status" value="3"/>
</dbReference>
<dbReference type="AlphaFoldDB" id="A0A4D6KF32"/>
<proteinExistence type="predicted"/>
<accession>A0A4D6KF32</accession>
<feature type="region of interest" description="Disordered" evidence="1">
    <location>
        <begin position="1142"/>
        <end position="1165"/>
    </location>
</feature>
<dbReference type="RefSeq" id="WP_015763096.1">
    <property type="nucleotide sequence ID" value="NZ_CP039375.1"/>
</dbReference>
<dbReference type="Proteomes" id="UP000297053">
    <property type="component" value="Chromosome"/>
</dbReference>
<dbReference type="InterPro" id="IPR013783">
    <property type="entry name" value="Ig-like_fold"/>
</dbReference>
<feature type="domain" description="CARDB" evidence="2">
    <location>
        <begin position="829"/>
        <end position="904"/>
    </location>
</feature>
<evidence type="ECO:0000313" key="4">
    <source>
        <dbReference type="Proteomes" id="UP000297053"/>
    </source>
</evidence>
<dbReference type="GeneID" id="42180044"/>
<dbReference type="InterPro" id="IPR011635">
    <property type="entry name" value="CARDB"/>
</dbReference>
<evidence type="ECO:0000256" key="1">
    <source>
        <dbReference type="SAM" id="MobiDB-lite"/>
    </source>
</evidence>
<evidence type="ECO:0000259" key="2">
    <source>
        <dbReference type="Pfam" id="PF07705"/>
    </source>
</evidence>
<feature type="compositionally biased region" description="Polar residues" evidence="1">
    <location>
        <begin position="1144"/>
        <end position="1158"/>
    </location>
</feature>
<sequence length="1165" mass="125695">MQYEEDGTVVGYEGGGVWESREGSTVMESPPALTYKDGSLNVQFQRVSGNITDSNEITAQVNATDERALNDELSVLLYTNLTPSNISSATSYSLTCAPARLQNATVFINDSQFAGGWARYAEDRFNDRRVDVQPSNSVSPRENVSITFELGDVSLPEFSARNVTTKRYSDTGPLYVNATVQNEGGLSSEQTVTFTFEDPGGNEVSTDSRDVSLNGGESKRMKFEVPASDLSSVTAGTYDATIETEDESESRAVQFTSGNHVPEFQITSVSAPSQGQVGDDLTVDVTVENRGSMTGTRAVAYGFDGSTENTTMLRLHPGQTKTLSYPLSTTTDGSHDWTVQTDGTSEQGTVFVGTGPTFTISDTDAPKHAGAGNTFWLNATIGNTGQLNGTRDINLTIRNDTNGNVVTDEDQTVSINGTIADSSDEATVNASGTITTPGTYEYKIDTGDMVQTGGFTVGPARYPNFIVTSLRFSDDPVVKGDQVTIEADIKNTGRVDDTQPVKISTERDILTAPNRHVDPGDVVTVSTTVDVASPTFVLGEANEITVETDNNTVAQNLEVLAQEPIGETDDGQIIANERLDVSVRLLGAELEGSNREWCNPRYRSCLGSFRTNGGYQRYGIINDPVEMSLLINGQTESDLWQSLPGDGDVNHPEAEQELLNGQNPYNETATLEKDDRAIVTATSYRCSYYQYTDVRFPDLITLGNTEQDAVGKECANRGRTRLSINGNGEDDRVVIRKDGESIRGGEEFEPQAANYQRNVKQMLQGRLNETGHLDLSPGERVLIYELSDRDATIEQASQSGDPDYNDALVLFKVLSKNRTLSPPASYEITDLSAPASVRRGDSETITATINNTGGQEGETDIQFAFGGTTVETESTGKLEPGEKTTVTFDVPTGSTGTFGYTVTVADEPTENRAGQLTVGVPRSPHFQVTQFTPDATAVERGETVGIETTITNVGATSDTQTVELRNVTGSNDTVVDTVSGVSLAGNADTTLPLDLPTHTNGTIRYTVSTEDDRAIPQRAYVNESHVKINQTEVGLSTYNESELIERKSVPRMTVKLNNRGGLGDDRDVKLTITNQSDGTTHSDTTTVSVGDGEIKPLYPGYATFDTSSMGISEGYYSYSIEVEDDGAREDYWTGELFVHEDGTVEQSSDSDSPINVDSGQIEVGS</sequence>
<gene>
    <name evidence="3" type="ORF">E5139_13850</name>
</gene>